<evidence type="ECO:0000313" key="3">
    <source>
        <dbReference type="Proteomes" id="UP001501371"/>
    </source>
</evidence>
<protein>
    <submittedName>
        <fullName evidence="2">Uncharacterized protein</fullName>
    </submittedName>
</protein>
<proteinExistence type="predicted"/>
<accession>A0ABN1VC98</accession>
<keyword evidence="3" id="KW-1185">Reference proteome</keyword>
<reference evidence="2 3" key="1">
    <citation type="journal article" date="2019" name="Int. J. Syst. Evol. Microbiol.">
        <title>The Global Catalogue of Microorganisms (GCM) 10K type strain sequencing project: providing services to taxonomists for standard genome sequencing and annotation.</title>
        <authorList>
            <consortium name="The Broad Institute Genomics Platform"/>
            <consortium name="The Broad Institute Genome Sequencing Center for Infectious Disease"/>
            <person name="Wu L."/>
            <person name="Ma J."/>
        </authorList>
    </citation>
    <scope>NUCLEOTIDE SEQUENCE [LARGE SCALE GENOMIC DNA]</scope>
    <source>
        <strain evidence="2 3">JCM 12696</strain>
    </source>
</reference>
<dbReference type="Proteomes" id="UP001501371">
    <property type="component" value="Unassembled WGS sequence"/>
</dbReference>
<evidence type="ECO:0000256" key="1">
    <source>
        <dbReference type="SAM" id="MobiDB-lite"/>
    </source>
</evidence>
<feature type="region of interest" description="Disordered" evidence="1">
    <location>
        <begin position="1"/>
        <end position="43"/>
    </location>
</feature>
<feature type="region of interest" description="Disordered" evidence="1">
    <location>
        <begin position="273"/>
        <end position="292"/>
    </location>
</feature>
<dbReference type="RefSeq" id="WP_344285258.1">
    <property type="nucleotide sequence ID" value="NZ_BAAAKV010000116.1"/>
</dbReference>
<dbReference type="SUPFAM" id="SSF89372">
    <property type="entry name" value="Fucose-specific lectin"/>
    <property type="match status" value="1"/>
</dbReference>
<feature type="region of interest" description="Disordered" evidence="1">
    <location>
        <begin position="234"/>
        <end position="257"/>
    </location>
</feature>
<organism evidence="2 3">
    <name type="scientific">Streptomyces hebeiensis</name>
    <dbReference type="NCBI Taxonomy" id="229486"/>
    <lineage>
        <taxon>Bacteria</taxon>
        <taxon>Bacillati</taxon>
        <taxon>Actinomycetota</taxon>
        <taxon>Actinomycetes</taxon>
        <taxon>Kitasatosporales</taxon>
        <taxon>Streptomycetaceae</taxon>
        <taxon>Streptomyces</taxon>
    </lineage>
</organism>
<comment type="caution">
    <text evidence="2">The sequence shown here is derived from an EMBL/GenBank/DDBJ whole genome shotgun (WGS) entry which is preliminary data.</text>
</comment>
<name>A0ABN1VC98_9ACTN</name>
<sequence length="385" mass="40373">MAPRSQGTSKRSDSAGDAPDTARKARARNAAPPANGPLPATTGWLLRGKDGRLTAYAPVADGVLRWTERRPGGPDWTGPETLAAPGLLPYLSVARSPEGYVHLVGVRKRPRADGPAETDLVHAVQFQTGRPLRDWASLGNPHGKDREKGERIGMPSAVLDRTGSVHLFVRNANGGLSAKNQSTTGRWQPWGGATPEETLTGEAAAATTDGGVVDLLVPADGAVVRWLREKPDARLERADEEPTAGDIAPGTLTAERTGPGRLTRFWRAGTDGKVRAWRPGTPPTGLGGPGSGPVALLRTPVDGHDCTILAHRGPDGRPYIAAYPTEDEAAGLHWTPSGTPCTGAPALALDGAGRVVLAAFDEDGGLRVARQKEEPGLALAAWRTV</sequence>
<dbReference type="EMBL" id="BAAAKV010000116">
    <property type="protein sequence ID" value="GAA1200972.1"/>
    <property type="molecule type" value="Genomic_DNA"/>
</dbReference>
<feature type="compositionally biased region" description="Low complexity" evidence="1">
    <location>
        <begin position="28"/>
        <end position="40"/>
    </location>
</feature>
<gene>
    <name evidence="2" type="ORF">GCM10009654_66770</name>
</gene>
<evidence type="ECO:0000313" key="2">
    <source>
        <dbReference type="EMBL" id="GAA1200972.1"/>
    </source>
</evidence>